<comment type="caution">
    <text evidence="2">The sequence shown here is derived from an EMBL/GenBank/DDBJ whole genome shotgun (WGS) entry which is preliminary data.</text>
</comment>
<evidence type="ECO:0000313" key="2">
    <source>
        <dbReference type="EMBL" id="CAB1412534.1"/>
    </source>
</evidence>
<feature type="compositionally biased region" description="Acidic residues" evidence="1">
    <location>
        <begin position="16"/>
        <end position="25"/>
    </location>
</feature>
<sequence length="102" mass="11707">MGAIKETEMPRGETDMPSDEEEKQIEEDKREKRFDSVLLQQSGATGYTWILHVGSLTIEWFRPALCRVRPAESDSGYKCVRDLEDVVKWIHTGSNPSNHDIQ</sequence>
<protein>
    <submittedName>
        <fullName evidence="2">Uncharacterized protein</fullName>
    </submittedName>
</protein>
<dbReference type="Proteomes" id="UP001153269">
    <property type="component" value="Unassembled WGS sequence"/>
</dbReference>
<accession>A0A9N7Y5W1</accession>
<dbReference type="AlphaFoldDB" id="A0A9N7Y5W1"/>
<dbReference type="EMBL" id="CADEAL010000005">
    <property type="protein sequence ID" value="CAB1412534.1"/>
    <property type="molecule type" value="Genomic_DNA"/>
</dbReference>
<name>A0A9N7Y5W1_PLEPL</name>
<proteinExistence type="predicted"/>
<keyword evidence="3" id="KW-1185">Reference proteome</keyword>
<gene>
    <name evidence="2" type="ORF">PLEPLA_LOCUS226</name>
</gene>
<feature type="compositionally biased region" description="Basic and acidic residues" evidence="1">
    <location>
        <begin position="1"/>
        <end position="14"/>
    </location>
</feature>
<evidence type="ECO:0000256" key="1">
    <source>
        <dbReference type="SAM" id="MobiDB-lite"/>
    </source>
</evidence>
<feature type="region of interest" description="Disordered" evidence="1">
    <location>
        <begin position="1"/>
        <end position="31"/>
    </location>
</feature>
<evidence type="ECO:0000313" key="3">
    <source>
        <dbReference type="Proteomes" id="UP001153269"/>
    </source>
</evidence>
<organism evidence="2 3">
    <name type="scientific">Pleuronectes platessa</name>
    <name type="common">European plaice</name>
    <dbReference type="NCBI Taxonomy" id="8262"/>
    <lineage>
        <taxon>Eukaryota</taxon>
        <taxon>Metazoa</taxon>
        <taxon>Chordata</taxon>
        <taxon>Craniata</taxon>
        <taxon>Vertebrata</taxon>
        <taxon>Euteleostomi</taxon>
        <taxon>Actinopterygii</taxon>
        <taxon>Neopterygii</taxon>
        <taxon>Teleostei</taxon>
        <taxon>Neoteleostei</taxon>
        <taxon>Acanthomorphata</taxon>
        <taxon>Carangaria</taxon>
        <taxon>Pleuronectiformes</taxon>
        <taxon>Pleuronectoidei</taxon>
        <taxon>Pleuronectidae</taxon>
        <taxon>Pleuronectes</taxon>
    </lineage>
</organism>
<reference evidence="2" key="1">
    <citation type="submission" date="2020-03" db="EMBL/GenBank/DDBJ databases">
        <authorList>
            <person name="Weist P."/>
        </authorList>
    </citation>
    <scope>NUCLEOTIDE SEQUENCE</scope>
</reference>